<evidence type="ECO:0000313" key="2">
    <source>
        <dbReference type="EMBL" id="CAF3303315.1"/>
    </source>
</evidence>
<dbReference type="EMBL" id="CAJOBP010004248">
    <property type="protein sequence ID" value="CAF4434313.1"/>
    <property type="molecule type" value="Genomic_DNA"/>
</dbReference>
<dbReference type="Proteomes" id="UP000663851">
    <property type="component" value="Unassembled WGS sequence"/>
</dbReference>
<accession>A0A818RU32</accession>
<name>A0A818RU32_9BILA</name>
<proteinExistence type="predicted"/>
<organism evidence="3 7">
    <name type="scientific">Rotaria socialis</name>
    <dbReference type="NCBI Taxonomy" id="392032"/>
    <lineage>
        <taxon>Eukaryota</taxon>
        <taxon>Metazoa</taxon>
        <taxon>Spiralia</taxon>
        <taxon>Gnathifera</taxon>
        <taxon>Rotifera</taxon>
        <taxon>Eurotatoria</taxon>
        <taxon>Bdelloidea</taxon>
        <taxon>Philodinida</taxon>
        <taxon>Philodinidae</taxon>
        <taxon>Rotaria</taxon>
    </lineage>
</organism>
<dbReference type="Proteomes" id="UP000663848">
    <property type="component" value="Unassembled WGS sequence"/>
</dbReference>
<evidence type="ECO:0000313" key="1">
    <source>
        <dbReference type="EMBL" id="CAF3140943.1"/>
    </source>
</evidence>
<protein>
    <submittedName>
        <fullName evidence="3">Uncharacterized protein</fullName>
    </submittedName>
</protein>
<dbReference type="Proteomes" id="UP000663825">
    <property type="component" value="Unassembled WGS sequence"/>
</dbReference>
<keyword evidence="8" id="KW-1185">Reference proteome</keyword>
<reference evidence="3" key="1">
    <citation type="submission" date="2021-02" db="EMBL/GenBank/DDBJ databases">
        <authorList>
            <person name="Nowell W R."/>
        </authorList>
    </citation>
    <scope>NUCLEOTIDE SEQUENCE</scope>
</reference>
<dbReference type="PROSITE" id="PS51996">
    <property type="entry name" value="TR_MART"/>
    <property type="match status" value="1"/>
</dbReference>
<dbReference type="SUPFAM" id="SSF56399">
    <property type="entry name" value="ADP-ribosylation"/>
    <property type="match status" value="1"/>
</dbReference>
<evidence type="ECO:0000313" key="3">
    <source>
        <dbReference type="EMBL" id="CAF3658609.1"/>
    </source>
</evidence>
<dbReference type="EMBL" id="CAJNYD010000871">
    <property type="protein sequence ID" value="CAF3303315.1"/>
    <property type="molecule type" value="Genomic_DNA"/>
</dbReference>
<evidence type="ECO:0000313" key="6">
    <source>
        <dbReference type="EMBL" id="CAF4810154.1"/>
    </source>
</evidence>
<dbReference type="Proteomes" id="UP000663833">
    <property type="component" value="Unassembled WGS sequence"/>
</dbReference>
<comment type="caution">
    <text evidence="3">The sequence shown here is derived from an EMBL/GenBank/DDBJ whole genome shotgun (WGS) entry which is preliminary data.</text>
</comment>
<dbReference type="Gene3D" id="3.90.176.10">
    <property type="entry name" value="Toxin ADP-ribosyltransferase, Chain A, domain 1"/>
    <property type="match status" value="1"/>
</dbReference>
<evidence type="ECO:0000313" key="8">
    <source>
        <dbReference type="Proteomes" id="UP000663873"/>
    </source>
</evidence>
<gene>
    <name evidence="3" type="ORF">GRG538_LOCUS25609</name>
    <name evidence="4" type="ORF">HFQ381_LOCUS20226</name>
    <name evidence="2" type="ORF">LUA448_LOCUS8274</name>
    <name evidence="6" type="ORF">QYT958_LOCUS24416</name>
    <name evidence="1" type="ORF">TIS948_LOCUS9153</name>
    <name evidence="5" type="ORF">UJA718_LOCUS21577</name>
</gene>
<dbReference type="EMBL" id="CAJOBR010005202">
    <property type="protein sequence ID" value="CAF4810154.1"/>
    <property type="molecule type" value="Genomic_DNA"/>
</dbReference>
<evidence type="ECO:0000313" key="4">
    <source>
        <dbReference type="EMBL" id="CAF4402954.1"/>
    </source>
</evidence>
<dbReference type="EMBL" id="CAJOBO010001707">
    <property type="protein sequence ID" value="CAF4402954.1"/>
    <property type="molecule type" value="Genomic_DNA"/>
</dbReference>
<dbReference type="Proteomes" id="UP000663873">
    <property type="component" value="Unassembled WGS sequence"/>
</dbReference>
<evidence type="ECO:0000313" key="5">
    <source>
        <dbReference type="EMBL" id="CAF4434313.1"/>
    </source>
</evidence>
<sequence length="356" mass="41059">MDIGASIATSPDFIDLRQWITHNVSLIWLDESFDQSTEICQHTLAPFRNIVHDVNIFTSWDECINFVTKFNGMKAFLVIKGTIDSQIMSLIHDLPQLGSIFIYCKSISYHEQEAKNWSKIKCAHTEIESIRKALQLAVKQFNQDSISISFLPKSEETSKINLNQLPPSFMYTQILKEILIEMEHDDKSLKDFIKFWHEQEIQYGDKNKSIDEFERTYSAEGPINWYVKKGFIYDDLNRGLRELNSDIIIKMGVFIHDLHQKLNELQQGQARPPLPLYRGQGLSKTDFEKLNKSKNGLISFNNFLSTSKDSITAMGFAEIASELPDMVGIFFEMTIPRSVQSVPFADIQEYSEKESE</sequence>
<dbReference type="Proteomes" id="UP000663872">
    <property type="component" value="Unassembled WGS sequence"/>
</dbReference>
<dbReference type="EMBL" id="CAJNYT010004370">
    <property type="protein sequence ID" value="CAF3658609.1"/>
    <property type="molecule type" value="Genomic_DNA"/>
</dbReference>
<dbReference type="EMBL" id="CAJNXB010001167">
    <property type="protein sequence ID" value="CAF3140943.1"/>
    <property type="molecule type" value="Genomic_DNA"/>
</dbReference>
<evidence type="ECO:0000313" key="7">
    <source>
        <dbReference type="Proteomes" id="UP000663872"/>
    </source>
</evidence>
<dbReference type="OrthoDB" id="10050198at2759"/>
<dbReference type="AlphaFoldDB" id="A0A818RU32"/>